<organism evidence="6 7">
    <name type="scientific">Geovibrio thiophilus</name>
    <dbReference type="NCBI Taxonomy" id="139438"/>
    <lineage>
        <taxon>Bacteria</taxon>
        <taxon>Pseudomonadati</taxon>
        <taxon>Deferribacterota</taxon>
        <taxon>Deferribacteres</taxon>
        <taxon>Deferribacterales</taxon>
        <taxon>Geovibrionaceae</taxon>
        <taxon>Geovibrio</taxon>
    </lineage>
</organism>
<dbReference type="Gene3D" id="1.10.8.260">
    <property type="entry name" value="HI0933 insert domain-like"/>
    <property type="match status" value="1"/>
</dbReference>
<comment type="cofactor">
    <cofactor evidence="1">
        <name>FAD</name>
        <dbReference type="ChEBI" id="CHEBI:57692"/>
    </cofactor>
</comment>
<dbReference type="RefSeq" id="WP_128465800.1">
    <property type="nucleotide sequence ID" value="NZ_CP035108.1"/>
</dbReference>
<dbReference type="InterPro" id="IPR004792">
    <property type="entry name" value="BaiN-like"/>
</dbReference>
<dbReference type="InterPro" id="IPR023166">
    <property type="entry name" value="BaiN-like_dom_sf"/>
</dbReference>
<accession>A0A3R5YYG3</accession>
<gene>
    <name evidence="6" type="ORF">EP073_03570</name>
</gene>
<keyword evidence="3" id="KW-0274">FAD</keyword>
<evidence type="ECO:0000256" key="2">
    <source>
        <dbReference type="ARBA" id="ARBA00022630"/>
    </source>
</evidence>
<dbReference type="Pfam" id="PF22780">
    <property type="entry name" value="HI0933_like_1st"/>
    <property type="match status" value="1"/>
</dbReference>
<dbReference type="Gene3D" id="3.50.50.60">
    <property type="entry name" value="FAD/NAD(P)-binding domain"/>
    <property type="match status" value="1"/>
</dbReference>
<keyword evidence="7" id="KW-1185">Reference proteome</keyword>
<proteinExistence type="predicted"/>
<dbReference type="InterPro" id="IPR055178">
    <property type="entry name" value="RsdA/BaiN/AoA(So)-like_dom"/>
</dbReference>
<evidence type="ECO:0000259" key="4">
    <source>
        <dbReference type="Pfam" id="PF03486"/>
    </source>
</evidence>
<dbReference type="Gene3D" id="2.40.30.10">
    <property type="entry name" value="Translation factors"/>
    <property type="match status" value="1"/>
</dbReference>
<dbReference type="Proteomes" id="UP000287502">
    <property type="component" value="Chromosome"/>
</dbReference>
<sequence>MTENFFDVAVIGGGAAGLMASGFAASAGAKTVLLERGSSLGRKLLITGGGRCNLTNNQTDIKKLTEVFGKEGRFLYSAFSSFSPADTLKFFSELGVACAEEDAGRVFPDDDDAKSVLRALTAFIRFSGVKIWTDAEVKRLECADGRVTGIILENSIIRADRVVIATGGLSYPATGSKGDGYKWAERCGHTIVPLRPVLTPVKLRERWIADLEGLSLRDVSLSAYSGKKIAEERSDLLFTGDGMTGPVVYNISRRISGSEHGMRLLLDIFPDETREELDKRLAELFASNDKKMMKTALGAILPPKLLPVVIKLSALDGEIHGAKVSKVHRKVLLGLMKELETVIDSFHGFNKATVTAGGVNLREVDPKTMKSKIIENLYFAGEVLDLDAPTGGYNLQMCWSTGALAGKSAGAV</sequence>
<keyword evidence="2" id="KW-0285">Flavoprotein</keyword>
<evidence type="ECO:0000313" key="7">
    <source>
        <dbReference type="Proteomes" id="UP000287502"/>
    </source>
</evidence>
<dbReference type="PANTHER" id="PTHR42887:SF2">
    <property type="entry name" value="OS12G0638800 PROTEIN"/>
    <property type="match status" value="1"/>
</dbReference>
<evidence type="ECO:0000259" key="5">
    <source>
        <dbReference type="Pfam" id="PF22780"/>
    </source>
</evidence>
<dbReference type="NCBIfam" id="TIGR00275">
    <property type="entry name" value="aminoacetone oxidase family FAD-binding enzyme"/>
    <property type="match status" value="1"/>
</dbReference>
<dbReference type="PANTHER" id="PTHR42887">
    <property type="entry name" value="OS12G0638800 PROTEIN"/>
    <property type="match status" value="1"/>
</dbReference>
<feature type="domain" description="RsdA/BaiN/AoA(So)-like Rossmann fold-like" evidence="4">
    <location>
        <begin position="7"/>
        <end position="407"/>
    </location>
</feature>
<evidence type="ECO:0000256" key="3">
    <source>
        <dbReference type="ARBA" id="ARBA00022827"/>
    </source>
</evidence>
<evidence type="ECO:0000313" key="6">
    <source>
        <dbReference type="EMBL" id="QAR32513.1"/>
    </source>
</evidence>
<dbReference type="EMBL" id="CP035108">
    <property type="protein sequence ID" value="QAR32513.1"/>
    <property type="molecule type" value="Genomic_DNA"/>
</dbReference>
<evidence type="ECO:0000256" key="1">
    <source>
        <dbReference type="ARBA" id="ARBA00001974"/>
    </source>
</evidence>
<dbReference type="OrthoDB" id="9773233at2"/>
<dbReference type="AlphaFoldDB" id="A0A3R5YYG3"/>
<reference evidence="6 7" key="1">
    <citation type="submission" date="2019-01" db="EMBL/GenBank/DDBJ databases">
        <title>Geovibrio thiophilus DSM 11263, complete genome.</title>
        <authorList>
            <person name="Spring S."/>
            <person name="Bunk B."/>
            <person name="Sproer C."/>
        </authorList>
    </citation>
    <scope>NUCLEOTIDE SEQUENCE [LARGE SCALE GENOMIC DNA]</scope>
    <source>
        <strain evidence="6 7">DSM 11263</strain>
    </source>
</reference>
<dbReference type="InterPro" id="IPR057661">
    <property type="entry name" value="RsdA/BaiN/AoA(So)_Rossmann"/>
</dbReference>
<protein>
    <submittedName>
        <fullName evidence="6">NAD(P)/FAD-dependent oxidoreductase</fullName>
    </submittedName>
</protein>
<dbReference type="PRINTS" id="PR00411">
    <property type="entry name" value="PNDRDTASEI"/>
</dbReference>
<dbReference type="KEGG" id="gtl:EP073_03570"/>
<dbReference type="SUPFAM" id="SSF51905">
    <property type="entry name" value="FAD/NAD(P)-binding domain"/>
    <property type="match status" value="1"/>
</dbReference>
<name>A0A3R5YYG3_9BACT</name>
<dbReference type="SUPFAM" id="SSF160996">
    <property type="entry name" value="HI0933 insert domain-like"/>
    <property type="match status" value="1"/>
</dbReference>
<feature type="domain" description="RsdA/BaiN/AoA(So)-like insert" evidence="5">
    <location>
        <begin position="195"/>
        <end position="354"/>
    </location>
</feature>
<dbReference type="InterPro" id="IPR036188">
    <property type="entry name" value="FAD/NAD-bd_sf"/>
</dbReference>
<dbReference type="Pfam" id="PF03486">
    <property type="entry name" value="HI0933_like"/>
    <property type="match status" value="1"/>
</dbReference>